<dbReference type="GO" id="GO:0016791">
    <property type="term" value="F:phosphatase activity"/>
    <property type="evidence" value="ECO:0007669"/>
    <property type="project" value="TreeGrafter"/>
</dbReference>
<dbReference type="PANTHER" id="PTHR18901:SF38">
    <property type="entry name" value="PSEUDOURIDINE-5'-PHOSPHATASE"/>
    <property type="match status" value="1"/>
</dbReference>
<dbReference type="Pfam" id="PF13419">
    <property type="entry name" value="HAD_2"/>
    <property type="match status" value="1"/>
</dbReference>
<reference evidence="1" key="1">
    <citation type="journal article" date="2019" name="Environ. Microbiol.">
        <title>Fungal ecological strategies reflected in gene transcription - a case study of two litter decomposers.</title>
        <authorList>
            <person name="Barbi F."/>
            <person name="Kohler A."/>
            <person name="Barry K."/>
            <person name="Baskaran P."/>
            <person name="Daum C."/>
            <person name="Fauchery L."/>
            <person name="Ihrmark K."/>
            <person name="Kuo A."/>
            <person name="LaButti K."/>
            <person name="Lipzen A."/>
            <person name="Morin E."/>
            <person name="Grigoriev I.V."/>
            <person name="Henrissat B."/>
            <person name="Lindahl B."/>
            <person name="Martin F."/>
        </authorList>
    </citation>
    <scope>NUCLEOTIDE SEQUENCE</scope>
    <source>
        <strain evidence="1">JB14</strain>
    </source>
</reference>
<keyword evidence="2" id="KW-1185">Reference proteome</keyword>
<dbReference type="InterPro" id="IPR036412">
    <property type="entry name" value="HAD-like_sf"/>
</dbReference>
<dbReference type="Proteomes" id="UP000799118">
    <property type="component" value="Unassembled WGS sequence"/>
</dbReference>
<dbReference type="EMBL" id="ML769390">
    <property type="protein sequence ID" value="KAE9408652.1"/>
    <property type="molecule type" value="Genomic_DNA"/>
</dbReference>
<organism evidence="1 2">
    <name type="scientific">Gymnopus androsaceus JB14</name>
    <dbReference type="NCBI Taxonomy" id="1447944"/>
    <lineage>
        <taxon>Eukaryota</taxon>
        <taxon>Fungi</taxon>
        <taxon>Dikarya</taxon>
        <taxon>Basidiomycota</taxon>
        <taxon>Agaricomycotina</taxon>
        <taxon>Agaricomycetes</taxon>
        <taxon>Agaricomycetidae</taxon>
        <taxon>Agaricales</taxon>
        <taxon>Marasmiineae</taxon>
        <taxon>Omphalotaceae</taxon>
        <taxon>Gymnopus</taxon>
    </lineage>
</organism>
<proteinExistence type="predicted"/>
<accession>A0A6A4I986</accession>
<dbReference type="InterPro" id="IPR023214">
    <property type="entry name" value="HAD_sf"/>
</dbReference>
<dbReference type="FunFam" id="1.10.150.240:FF:000001">
    <property type="entry name" value="Haloacid dehalogenase-like hydrolase domain"/>
    <property type="match status" value="1"/>
</dbReference>
<dbReference type="Gene3D" id="1.10.150.240">
    <property type="entry name" value="Putative phosphatase, domain 2"/>
    <property type="match status" value="1"/>
</dbReference>
<dbReference type="SFLD" id="SFLDG01129">
    <property type="entry name" value="C1.5:_HAD__Beta-PGM__Phosphata"/>
    <property type="match status" value="1"/>
</dbReference>
<dbReference type="Gene3D" id="3.40.50.1000">
    <property type="entry name" value="HAD superfamily/HAD-like"/>
    <property type="match status" value="1"/>
</dbReference>
<name>A0A6A4I986_9AGAR</name>
<evidence type="ECO:0000313" key="1">
    <source>
        <dbReference type="EMBL" id="KAE9408652.1"/>
    </source>
</evidence>
<dbReference type="SUPFAM" id="SSF56784">
    <property type="entry name" value="HAD-like"/>
    <property type="match status" value="1"/>
</dbReference>
<dbReference type="OrthoDB" id="40579at2759"/>
<gene>
    <name evidence="1" type="ORF">BT96DRAFT_962653</name>
</gene>
<dbReference type="InterPro" id="IPR041492">
    <property type="entry name" value="HAD_2"/>
</dbReference>
<dbReference type="PANTHER" id="PTHR18901">
    <property type="entry name" value="2-DEOXYGLUCOSE-6-PHOSPHATE PHOSPHATASE 2"/>
    <property type="match status" value="1"/>
</dbReference>
<protein>
    <submittedName>
        <fullName evidence="1">HAD-like protein</fullName>
    </submittedName>
</protein>
<dbReference type="InterPro" id="IPR023198">
    <property type="entry name" value="PGP-like_dom2"/>
</dbReference>
<dbReference type="AlphaFoldDB" id="A0A6A4I986"/>
<sequence>MSSKPVVEYVLFDMDGLMIDSEKIYTDVTNEILGKYGKEMTWDIKAGCMGKPEKEAALHLLSFFPDIPLTLESYLSQRNALQDLAWPTVPLLPGVEKLVLHLKKHNIPIAVATGSRRRNYEMKTGHLQVFDYFEGKVVCGDDPKEGMRGKPNPDVFLVTAKEMVGRDVGPAKGEMEEGVELTEVQKKERSRGLVLEDAIPGMQAGKRAGMAVVWVPDPNLLDVEYSGSERADQMLKSIEEFVPEEWGLPPYSLDS</sequence>
<evidence type="ECO:0000313" key="2">
    <source>
        <dbReference type="Proteomes" id="UP000799118"/>
    </source>
</evidence>
<dbReference type="SFLD" id="SFLDS00003">
    <property type="entry name" value="Haloacid_Dehalogenase"/>
    <property type="match status" value="1"/>
</dbReference>